<keyword evidence="5 7" id="KW-1133">Transmembrane helix</keyword>
<feature type="transmembrane region" description="Helical" evidence="7">
    <location>
        <begin position="165"/>
        <end position="187"/>
    </location>
</feature>
<comment type="similarity">
    <text evidence="2">Belongs to the nucleobase:cation symporter-2 (NCS2) (TC 2.A.40) family. Azg-like subfamily.</text>
</comment>
<evidence type="ECO:0000256" key="2">
    <source>
        <dbReference type="ARBA" id="ARBA00005697"/>
    </source>
</evidence>
<keyword evidence="4 7" id="KW-0812">Transmembrane</keyword>
<dbReference type="PANTHER" id="PTHR43337:SF3">
    <property type="entry name" value="PURINE TRANSPORTER"/>
    <property type="match status" value="1"/>
</dbReference>
<dbReference type="PANTHER" id="PTHR43337">
    <property type="entry name" value="XANTHINE/URACIL PERMEASE C887.17-RELATED"/>
    <property type="match status" value="1"/>
</dbReference>
<dbReference type="InterPro" id="IPR045018">
    <property type="entry name" value="Azg-like"/>
</dbReference>
<evidence type="ECO:0000256" key="3">
    <source>
        <dbReference type="ARBA" id="ARBA00022448"/>
    </source>
</evidence>
<keyword evidence="6 7" id="KW-0472">Membrane</keyword>
<evidence type="ECO:0000256" key="6">
    <source>
        <dbReference type="ARBA" id="ARBA00023136"/>
    </source>
</evidence>
<dbReference type="Pfam" id="PF00860">
    <property type="entry name" value="Xan_ur_permease"/>
    <property type="match status" value="1"/>
</dbReference>
<dbReference type="GO" id="GO:0015854">
    <property type="term" value="P:guanine transport"/>
    <property type="evidence" value="ECO:0007669"/>
    <property type="project" value="TreeGrafter"/>
</dbReference>
<dbReference type="GO" id="GO:0015853">
    <property type="term" value="P:adenine transport"/>
    <property type="evidence" value="ECO:0007669"/>
    <property type="project" value="TreeGrafter"/>
</dbReference>
<dbReference type="GO" id="GO:0005345">
    <property type="term" value="F:purine nucleobase transmembrane transporter activity"/>
    <property type="evidence" value="ECO:0007669"/>
    <property type="project" value="TreeGrafter"/>
</dbReference>
<name>A0A9P7MMR3_9HYPO</name>
<comment type="caution">
    <text evidence="8">The sequence shown here is derived from an EMBL/GenBank/DDBJ whole genome shotgun (WGS) entry which is preliminary data.</text>
</comment>
<feature type="transmembrane region" description="Helical" evidence="7">
    <location>
        <begin position="418"/>
        <end position="439"/>
    </location>
</feature>
<feature type="transmembrane region" description="Helical" evidence="7">
    <location>
        <begin position="257"/>
        <end position="274"/>
    </location>
</feature>
<dbReference type="EMBL" id="SRPS01000330">
    <property type="protein sequence ID" value="KAG5959546.1"/>
    <property type="molecule type" value="Genomic_DNA"/>
</dbReference>
<dbReference type="Proteomes" id="UP000784919">
    <property type="component" value="Unassembled WGS sequence"/>
</dbReference>
<keyword evidence="3" id="KW-0813">Transport</keyword>
<dbReference type="InterPro" id="IPR006043">
    <property type="entry name" value="NCS2"/>
</dbReference>
<feature type="transmembrane region" description="Helical" evidence="7">
    <location>
        <begin position="341"/>
        <end position="361"/>
    </location>
</feature>
<evidence type="ECO:0000256" key="5">
    <source>
        <dbReference type="ARBA" id="ARBA00022989"/>
    </source>
</evidence>
<accession>A0A9P7MMR3</accession>
<proteinExistence type="inferred from homology"/>
<feature type="transmembrane region" description="Helical" evidence="7">
    <location>
        <begin position="493"/>
        <end position="513"/>
    </location>
</feature>
<dbReference type="AlphaFoldDB" id="A0A9P7MMR3"/>
<dbReference type="GO" id="GO:0005886">
    <property type="term" value="C:plasma membrane"/>
    <property type="evidence" value="ECO:0007669"/>
    <property type="project" value="TreeGrafter"/>
</dbReference>
<evidence type="ECO:0000256" key="7">
    <source>
        <dbReference type="SAM" id="Phobius"/>
    </source>
</evidence>
<evidence type="ECO:0000256" key="1">
    <source>
        <dbReference type="ARBA" id="ARBA00004141"/>
    </source>
</evidence>
<feature type="transmembrane region" description="Helical" evidence="7">
    <location>
        <begin position="381"/>
        <end position="406"/>
    </location>
</feature>
<reference evidence="8" key="1">
    <citation type="journal article" date="2020" name="bioRxiv">
        <title>Whole genome comparisons of ergot fungi reveals the divergence and evolution of species within the genus Claviceps are the result of varying mechanisms driving genome evolution and host range expansion.</title>
        <authorList>
            <person name="Wyka S.A."/>
            <person name="Mondo S.J."/>
            <person name="Liu M."/>
            <person name="Dettman J."/>
            <person name="Nalam V."/>
            <person name="Broders K.D."/>
        </authorList>
    </citation>
    <scope>NUCLEOTIDE SEQUENCE</scope>
    <source>
        <strain evidence="8">CCC 1102</strain>
    </source>
</reference>
<evidence type="ECO:0000256" key="4">
    <source>
        <dbReference type="ARBA" id="ARBA00022692"/>
    </source>
</evidence>
<feature type="transmembrane region" description="Helical" evidence="7">
    <location>
        <begin position="135"/>
        <end position="153"/>
    </location>
</feature>
<organism evidence="8 9">
    <name type="scientific">Claviceps arundinis</name>
    <dbReference type="NCBI Taxonomy" id="1623583"/>
    <lineage>
        <taxon>Eukaryota</taxon>
        <taxon>Fungi</taxon>
        <taxon>Dikarya</taxon>
        <taxon>Ascomycota</taxon>
        <taxon>Pezizomycotina</taxon>
        <taxon>Sordariomycetes</taxon>
        <taxon>Hypocreomycetidae</taxon>
        <taxon>Hypocreales</taxon>
        <taxon>Clavicipitaceae</taxon>
        <taxon>Claviceps</taxon>
    </lineage>
</organism>
<gene>
    <name evidence="8" type="ORF">E4U56_004960</name>
</gene>
<evidence type="ECO:0008006" key="10">
    <source>
        <dbReference type="Google" id="ProtNLM"/>
    </source>
</evidence>
<protein>
    <recommendedName>
        <fullName evidence="10">Purine transporter azgA</fullName>
    </recommendedName>
</protein>
<dbReference type="OrthoDB" id="431212at2759"/>
<sequence>MTMPSKQGRPNVLVEIRKFFGSINGWVARSRIGSYFRLSGSDHPACLENATFCREIRAGLTTFATMAYIISVNASLLSQTGGPCVCNLSVKAECDTIPEFSACKEAVRRDLITATAAISGMASLVFGLATNLPVALAPGMGLNAYFAFQVVGVNGSGNTKYSTALTAVFLEGIIFIVLALTGMRQWLVKVIPSTLKTATGVGIGLFLTELGLSYSVGIGAITGGGLATPLALGGCPAELLSKTTGACEVGQMTNPKLWLAVFCGGIVTAFLMAYRIKYAFIVGIALVSVISWPRGTSVTYFPDTEAGNSRFEFFKQIVTWHPIHRTLNQIDWTFDNTGSHFILAIFTFLYVDIIDATATLYSMVRFCGVVDQKDGDFPRSTLAYCTDAFFISVGALFGCSPVTAFIESGAGIAEGGRTGITAIVTGLCFLVSIFFAPIFASLPPWATGCTLVMVGCMMIRQITQVNWHYVGDALPSFVVMAFIPFSYSVAYGLIAGILVYTVLNGLVGILVYVSGGRFEPREYDLKEYWTWKGTGRRPWFVRAIRAKRSDRHVDHVAEDSDDRGNGNESILMTRVKTVSNDYSTTSQ</sequence>
<feature type="transmembrane region" description="Helical" evidence="7">
    <location>
        <begin position="469"/>
        <end position="487"/>
    </location>
</feature>
<evidence type="ECO:0000313" key="9">
    <source>
        <dbReference type="Proteomes" id="UP000784919"/>
    </source>
</evidence>
<evidence type="ECO:0000313" key="8">
    <source>
        <dbReference type="EMBL" id="KAG5959546.1"/>
    </source>
</evidence>
<comment type="subcellular location">
    <subcellularLocation>
        <location evidence="1">Membrane</location>
        <topology evidence="1">Multi-pass membrane protein</topology>
    </subcellularLocation>
</comment>